<feature type="domain" description="Peptidase S55" evidence="3">
    <location>
        <begin position="194"/>
        <end position="424"/>
    </location>
</feature>
<reference evidence="4 5" key="1">
    <citation type="submission" date="2016-02" db="EMBL/GenBank/DDBJ databases">
        <title>Genome sequence of Tissierella creatinophila DSM 6911.</title>
        <authorList>
            <person name="Poehlein A."/>
            <person name="Daniel R."/>
        </authorList>
    </citation>
    <scope>NUCLEOTIDE SEQUENCE [LARGE SCALE GENOMIC DNA]</scope>
    <source>
        <strain evidence="4 5">DSM 6911</strain>
    </source>
</reference>
<organism evidence="4 5">
    <name type="scientific">Tissierella creatinophila DSM 6911</name>
    <dbReference type="NCBI Taxonomy" id="1123403"/>
    <lineage>
        <taxon>Bacteria</taxon>
        <taxon>Bacillati</taxon>
        <taxon>Bacillota</taxon>
        <taxon>Tissierellia</taxon>
        <taxon>Tissierellales</taxon>
        <taxon>Tissierellaceae</taxon>
        <taxon>Tissierella</taxon>
    </lineage>
</organism>
<dbReference type="InterPro" id="IPR009003">
    <property type="entry name" value="Peptidase_S1_PA"/>
</dbReference>
<dbReference type="SUPFAM" id="SSF50156">
    <property type="entry name" value="PDZ domain-like"/>
    <property type="match status" value="1"/>
</dbReference>
<evidence type="ECO:0000256" key="1">
    <source>
        <dbReference type="SAM" id="Phobius"/>
    </source>
</evidence>
<dbReference type="InterPro" id="IPR014219">
    <property type="entry name" value="SpoIVB"/>
</dbReference>
<sequence>MDRLDGNKKNIIFPLILFIILMVFLSLNQILFYPSNFKLIKGENKTISASFPFSIEINNNEEIVKPIFNEQTSSLKQSYNLNAVSIGKTNVQLKLLGLIPVKNYDIDVVDRPRLVPGGDAIGVSLNTKGVLVVAITDVIDTDGKRTSPAKDAGIKIGDSIIKINDEKIISSEQVVNILNNETKKVNITISRNNAEFKTTAVPIKALQDNSYRLGIWVRDKTTGIGTLSYYNYDNQSFGALGHGITDVDTGKLLTVENGLIMQAKVAGIQQGKQGKPGEIKGVFYKTDDVLGNIKINNELGIYGNMKKSTKKQIEGKPIPIAFKEEVKEGKAHILTTLDDNKIKKYDIEIVKAESQNKENQKSMIIKITDPVLLNKTGGIVQGMSGSPIIQNNKIVGAVTHVFVNNPKKGYGLYIEWMLKQEDKL</sequence>
<dbReference type="PROSITE" id="PS50106">
    <property type="entry name" value="PDZ"/>
    <property type="match status" value="1"/>
</dbReference>
<dbReference type="InterPro" id="IPR001478">
    <property type="entry name" value="PDZ"/>
</dbReference>
<evidence type="ECO:0000313" key="4">
    <source>
        <dbReference type="EMBL" id="OLS03947.1"/>
    </source>
</evidence>
<keyword evidence="4" id="KW-0378">Hydrolase</keyword>
<keyword evidence="5" id="KW-1185">Reference proteome</keyword>
<dbReference type="SUPFAM" id="SSF50494">
    <property type="entry name" value="Trypsin-like serine proteases"/>
    <property type="match status" value="1"/>
</dbReference>
<keyword evidence="1" id="KW-1133">Transmembrane helix</keyword>
<feature type="transmembrane region" description="Helical" evidence="1">
    <location>
        <begin position="12"/>
        <end position="33"/>
    </location>
</feature>
<dbReference type="InterPro" id="IPR036034">
    <property type="entry name" value="PDZ_sf"/>
</dbReference>
<dbReference type="SMART" id="SM00228">
    <property type="entry name" value="PDZ"/>
    <property type="match status" value="1"/>
</dbReference>
<dbReference type="Pfam" id="PF05580">
    <property type="entry name" value="Peptidase_S55"/>
    <property type="match status" value="1"/>
</dbReference>
<dbReference type="NCBIfam" id="TIGR02860">
    <property type="entry name" value="spore_IV_B"/>
    <property type="match status" value="1"/>
</dbReference>
<evidence type="ECO:0000313" key="5">
    <source>
        <dbReference type="Proteomes" id="UP000186112"/>
    </source>
</evidence>
<name>A0A1U7M9H1_TISCR</name>
<dbReference type="Pfam" id="PF13180">
    <property type="entry name" value="PDZ_2"/>
    <property type="match status" value="1"/>
</dbReference>
<accession>A0A1U7M9H1</accession>
<dbReference type="RefSeq" id="WP_233120106.1">
    <property type="nucleotide sequence ID" value="NZ_LTDM01000001.1"/>
</dbReference>
<dbReference type="EC" id="3.4.21.116" evidence="4"/>
<dbReference type="InterPro" id="IPR008763">
    <property type="entry name" value="Peptidase_S55"/>
</dbReference>
<evidence type="ECO:0000259" key="3">
    <source>
        <dbReference type="PROSITE" id="PS51494"/>
    </source>
</evidence>
<dbReference type="Gene3D" id="2.30.42.10">
    <property type="match status" value="1"/>
</dbReference>
<dbReference type="Proteomes" id="UP000186112">
    <property type="component" value="Unassembled WGS sequence"/>
</dbReference>
<proteinExistence type="predicted"/>
<keyword evidence="1" id="KW-0812">Transmembrane</keyword>
<protein>
    <submittedName>
        <fullName evidence="4">SpoIVB peptidase</fullName>
        <ecNumber evidence="4">3.4.21.116</ecNumber>
    </submittedName>
</protein>
<dbReference type="PROSITE" id="PS51494">
    <property type="entry name" value="SPOIVB"/>
    <property type="match status" value="1"/>
</dbReference>
<dbReference type="EMBL" id="LTDM01000001">
    <property type="protein sequence ID" value="OLS03947.1"/>
    <property type="molecule type" value="Genomic_DNA"/>
</dbReference>
<dbReference type="AlphaFoldDB" id="A0A1U7M9H1"/>
<dbReference type="GO" id="GO:0016787">
    <property type="term" value="F:hydrolase activity"/>
    <property type="evidence" value="ECO:0007669"/>
    <property type="project" value="UniProtKB-KW"/>
</dbReference>
<gene>
    <name evidence="4" type="primary">spoIVB</name>
    <name evidence="4" type="ORF">TICRE_00740</name>
</gene>
<feature type="domain" description="PDZ" evidence="2">
    <location>
        <begin position="108"/>
        <end position="193"/>
    </location>
</feature>
<keyword evidence="1" id="KW-0472">Membrane</keyword>
<evidence type="ECO:0000259" key="2">
    <source>
        <dbReference type="PROSITE" id="PS50106"/>
    </source>
</evidence>
<comment type="caution">
    <text evidence="4">The sequence shown here is derived from an EMBL/GenBank/DDBJ whole genome shotgun (WGS) entry which is preliminary data.</text>
</comment>